<keyword evidence="3" id="KW-0540">Nuclease</keyword>
<dbReference type="Gene3D" id="3.40.50.10130">
    <property type="match status" value="1"/>
</dbReference>
<evidence type="ECO:0000256" key="6">
    <source>
        <dbReference type="ARBA" id="ARBA00022763"/>
    </source>
</evidence>
<keyword evidence="7" id="KW-0378">Hydrolase</keyword>
<evidence type="ECO:0000313" key="14">
    <source>
        <dbReference type="EMBL" id="JAT74381.1"/>
    </source>
</evidence>
<comment type="cofactor">
    <cofactor evidence="1">
        <name>Mg(2+)</name>
        <dbReference type="ChEBI" id="CHEBI:18420"/>
    </cofactor>
</comment>
<gene>
    <name evidence="14" type="ORF">g.52089</name>
</gene>
<organism evidence="14">
    <name type="scientific">Auxenochlorella protothecoides</name>
    <name type="common">Green microalga</name>
    <name type="synonym">Chlorella protothecoides</name>
    <dbReference type="NCBI Taxonomy" id="3075"/>
    <lineage>
        <taxon>Eukaryota</taxon>
        <taxon>Viridiplantae</taxon>
        <taxon>Chlorophyta</taxon>
        <taxon>core chlorophytes</taxon>
        <taxon>Trebouxiophyceae</taxon>
        <taxon>Chlorellales</taxon>
        <taxon>Chlorellaceae</taxon>
        <taxon>Auxenochlorella</taxon>
    </lineage>
</organism>
<evidence type="ECO:0000256" key="12">
    <source>
        <dbReference type="ARBA" id="ARBA00023254"/>
    </source>
</evidence>
<protein>
    <recommendedName>
        <fullName evidence="15">ERCC4 domain-containing protein</fullName>
    </recommendedName>
</protein>
<dbReference type="PANTHER" id="PTHR21077:SF5">
    <property type="entry name" value="CROSSOVER JUNCTION ENDONUCLEASE MMS4"/>
    <property type="match status" value="1"/>
</dbReference>
<dbReference type="GO" id="GO:0051321">
    <property type="term" value="P:meiotic cell cycle"/>
    <property type="evidence" value="ECO:0007669"/>
    <property type="project" value="UniProtKB-KW"/>
</dbReference>
<evidence type="ECO:0000256" key="7">
    <source>
        <dbReference type="ARBA" id="ARBA00022801"/>
    </source>
</evidence>
<feature type="compositionally biased region" description="Basic and acidic residues" evidence="13">
    <location>
        <begin position="20"/>
        <end position="29"/>
    </location>
</feature>
<comment type="subcellular location">
    <subcellularLocation>
        <location evidence="2">Nucleus</location>
    </subcellularLocation>
</comment>
<evidence type="ECO:0000256" key="9">
    <source>
        <dbReference type="ARBA" id="ARBA00023172"/>
    </source>
</evidence>
<feature type="region of interest" description="Disordered" evidence="13">
    <location>
        <begin position="1"/>
        <end position="29"/>
    </location>
</feature>
<dbReference type="PANTHER" id="PTHR21077">
    <property type="entry name" value="EME1 PROTEIN"/>
    <property type="match status" value="1"/>
</dbReference>
<keyword evidence="8" id="KW-0460">Magnesium</keyword>
<dbReference type="GO" id="GO:0046872">
    <property type="term" value="F:metal ion binding"/>
    <property type="evidence" value="ECO:0007669"/>
    <property type="project" value="UniProtKB-KW"/>
</dbReference>
<dbReference type="EMBL" id="GDKF01004241">
    <property type="protein sequence ID" value="JAT74381.1"/>
    <property type="molecule type" value="Transcribed_RNA"/>
</dbReference>
<dbReference type="GO" id="GO:0016787">
    <property type="term" value="F:hydrolase activity"/>
    <property type="evidence" value="ECO:0007669"/>
    <property type="project" value="UniProtKB-KW"/>
</dbReference>
<keyword evidence="5" id="KW-0255">Endonuclease</keyword>
<evidence type="ECO:0000256" key="4">
    <source>
        <dbReference type="ARBA" id="ARBA00022723"/>
    </source>
</evidence>
<dbReference type="AlphaFoldDB" id="A0A1D2A5R3"/>
<evidence type="ECO:0000256" key="5">
    <source>
        <dbReference type="ARBA" id="ARBA00022759"/>
    </source>
</evidence>
<keyword evidence="9" id="KW-0233">DNA recombination</keyword>
<dbReference type="GO" id="GO:0005634">
    <property type="term" value="C:nucleus"/>
    <property type="evidence" value="ECO:0007669"/>
    <property type="project" value="UniProtKB-SubCell"/>
</dbReference>
<dbReference type="InterPro" id="IPR033310">
    <property type="entry name" value="Mms4/EME1/EME2"/>
</dbReference>
<keyword evidence="4" id="KW-0479">Metal-binding</keyword>
<accession>A0A1D2A5R3</accession>
<dbReference type="GO" id="GO:0006310">
    <property type="term" value="P:DNA recombination"/>
    <property type="evidence" value="ECO:0007669"/>
    <property type="project" value="UniProtKB-KW"/>
</dbReference>
<evidence type="ECO:0000256" key="3">
    <source>
        <dbReference type="ARBA" id="ARBA00022722"/>
    </source>
</evidence>
<dbReference type="GO" id="GO:0048476">
    <property type="term" value="C:Holliday junction resolvase complex"/>
    <property type="evidence" value="ECO:0007669"/>
    <property type="project" value="InterPro"/>
</dbReference>
<sequence>MHLPVAGEPAPPRARKKRRTAEEKARDEALKRALRDQKKLAASFSSQRQMLQHMTVLVDPRLMETDLGLAIGAKLQETQTGPPDKAVAFVVRDVGLAQYRAVRWTRRMLEDPGQEGAQARVREVEVPHVLICFKAAEFVEAVQADGLAGLLCTLTTHCPAARPHLLVCGLTAHLARLERAQHAQHMGTGGAAPSAVSRAAVEDLVTGLAVSYPGLGFREAVDGHAAAEHVLLLTTAIARTAFAKSESVQWFQAHSKRCGTAMEALLAQHPVTGAEQQNIEALCKLPSVLPSIAHAVVGRFGNLGRLMDELARARGRCGCWSVCAWVARGGLGWGQPGGPLPPLITDTSLVARARRRAHRRPTTRPLHTQTQTPTSHHAPRQRDAARLPVRHRAHDAHGDEPAHQGGTQGRRLAHRLAELHRP</sequence>
<keyword evidence="12" id="KW-0469">Meiosis</keyword>
<evidence type="ECO:0000256" key="13">
    <source>
        <dbReference type="SAM" id="MobiDB-lite"/>
    </source>
</evidence>
<keyword evidence="6" id="KW-0227">DNA damage</keyword>
<evidence type="ECO:0000256" key="8">
    <source>
        <dbReference type="ARBA" id="ARBA00022842"/>
    </source>
</evidence>
<evidence type="ECO:0008006" key="15">
    <source>
        <dbReference type="Google" id="ProtNLM"/>
    </source>
</evidence>
<evidence type="ECO:0000256" key="1">
    <source>
        <dbReference type="ARBA" id="ARBA00001946"/>
    </source>
</evidence>
<keyword evidence="11" id="KW-0539">Nucleus</keyword>
<dbReference type="GO" id="GO:0004519">
    <property type="term" value="F:endonuclease activity"/>
    <property type="evidence" value="ECO:0007669"/>
    <property type="project" value="UniProtKB-KW"/>
</dbReference>
<name>A0A1D2A5R3_AUXPR</name>
<evidence type="ECO:0000256" key="10">
    <source>
        <dbReference type="ARBA" id="ARBA00023204"/>
    </source>
</evidence>
<dbReference type="GO" id="GO:0006281">
    <property type="term" value="P:DNA repair"/>
    <property type="evidence" value="ECO:0007669"/>
    <property type="project" value="UniProtKB-KW"/>
</dbReference>
<proteinExistence type="predicted"/>
<feature type="region of interest" description="Disordered" evidence="13">
    <location>
        <begin position="354"/>
        <end position="409"/>
    </location>
</feature>
<evidence type="ECO:0000256" key="2">
    <source>
        <dbReference type="ARBA" id="ARBA00004123"/>
    </source>
</evidence>
<feature type="compositionally biased region" description="Low complexity" evidence="13">
    <location>
        <begin position="363"/>
        <end position="374"/>
    </location>
</feature>
<evidence type="ECO:0000256" key="11">
    <source>
        <dbReference type="ARBA" id="ARBA00023242"/>
    </source>
</evidence>
<reference evidence="14" key="1">
    <citation type="submission" date="2015-08" db="EMBL/GenBank/DDBJ databases">
        <authorList>
            <person name="Babu N.S."/>
            <person name="Beckwith C.J."/>
            <person name="Beseler K.G."/>
            <person name="Brison A."/>
            <person name="Carone J.V."/>
            <person name="Caskin T.P."/>
            <person name="Diamond M."/>
            <person name="Durham M.E."/>
            <person name="Foxe J.M."/>
            <person name="Go M."/>
            <person name="Henderson B.A."/>
            <person name="Jones I.B."/>
            <person name="McGettigan J.A."/>
            <person name="Micheletti S.J."/>
            <person name="Nasrallah M.E."/>
            <person name="Ortiz D."/>
            <person name="Piller C.R."/>
            <person name="Privatt S.R."/>
            <person name="Schneider S.L."/>
            <person name="Sharp S."/>
            <person name="Smith T.C."/>
            <person name="Stanton J.D."/>
            <person name="Ullery H.E."/>
            <person name="Wilson R.J."/>
            <person name="Serrano M.G."/>
            <person name="Buck G."/>
            <person name="Lee V."/>
            <person name="Wang Y."/>
            <person name="Carvalho R."/>
            <person name="Voegtly L."/>
            <person name="Shi R."/>
            <person name="Duckworth R."/>
            <person name="Johnson A."/>
            <person name="Loviza R."/>
            <person name="Walstead R."/>
            <person name="Shah Z."/>
            <person name="Kiflezghi M."/>
            <person name="Wade K."/>
            <person name="Ball S.L."/>
            <person name="Bradley K.W."/>
            <person name="Asai D.J."/>
            <person name="Bowman C.A."/>
            <person name="Russell D.A."/>
            <person name="Pope W.H."/>
            <person name="Jacobs-Sera D."/>
            <person name="Hendrix R.W."/>
            <person name="Hatfull G.F."/>
        </authorList>
    </citation>
    <scope>NUCLEOTIDE SEQUENCE</scope>
</reference>
<keyword evidence="10" id="KW-0234">DNA repair</keyword>